<proteinExistence type="predicted"/>
<evidence type="ECO:0000256" key="1">
    <source>
        <dbReference type="ARBA" id="ARBA00023054"/>
    </source>
</evidence>
<name>A0A811QGE9_9POAL</name>
<feature type="compositionally biased region" description="Basic and acidic residues" evidence="2">
    <location>
        <begin position="573"/>
        <end position="664"/>
    </location>
</feature>
<dbReference type="SUPFAM" id="SSF46565">
    <property type="entry name" value="Chaperone J-domain"/>
    <property type="match status" value="1"/>
</dbReference>
<dbReference type="GO" id="GO:0072318">
    <property type="term" value="P:clathrin coat disassembly"/>
    <property type="evidence" value="ECO:0007669"/>
    <property type="project" value="TreeGrafter"/>
</dbReference>
<feature type="region of interest" description="Disordered" evidence="2">
    <location>
        <begin position="141"/>
        <end position="734"/>
    </location>
</feature>
<feature type="compositionally biased region" description="Basic and acidic residues" evidence="2">
    <location>
        <begin position="192"/>
        <end position="207"/>
    </location>
</feature>
<feature type="compositionally biased region" description="Basic and acidic residues" evidence="2">
    <location>
        <begin position="167"/>
        <end position="176"/>
    </location>
</feature>
<dbReference type="GO" id="GO:0005737">
    <property type="term" value="C:cytoplasm"/>
    <property type="evidence" value="ECO:0007669"/>
    <property type="project" value="TreeGrafter"/>
</dbReference>
<dbReference type="EMBL" id="CAJGYO010000010">
    <property type="protein sequence ID" value="CAD6255856.1"/>
    <property type="molecule type" value="Genomic_DNA"/>
</dbReference>
<feature type="region of interest" description="Disordered" evidence="2">
    <location>
        <begin position="1"/>
        <end position="36"/>
    </location>
</feature>
<feature type="region of interest" description="Disordered" evidence="2">
    <location>
        <begin position="761"/>
        <end position="787"/>
    </location>
</feature>
<dbReference type="AlphaFoldDB" id="A0A811QGE9"/>
<feature type="compositionally biased region" description="Low complexity" evidence="2">
    <location>
        <begin position="24"/>
        <end position="36"/>
    </location>
</feature>
<protein>
    <submittedName>
        <fullName evidence="3">Uncharacterized protein</fullName>
    </submittedName>
</protein>
<evidence type="ECO:0000256" key="2">
    <source>
        <dbReference type="SAM" id="MobiDB-lite"/>
    </source>
</evidence>
<dbReference type="GO" id="GO:0072583">
    <property type="term" value="P:clathrin-dependent endocytosis"/>
    <property type="evidence" value="ECO:0007669"/>
    <property type="project" value="TreeGrafter"/>
</dbReference>
<dbReference type="PANTHER" id="PTHR23172">
    <property type="entry name" value="AUXILIN/CYCLIN G-ASSOCIATED KINASE-RELATED"/>
    <property type="match status" value="1"/>
</dbReference>
<dbReference type="InterPro" id="IPR036869">
    <property type="entry name" value="J_dom_sf"/>
</dbReference>
<dbReference type="OrthoDB" id="1717591at2759"/>
<evidence type="ECO:0000313" key="3">
    <source>
        <dbReference type="EMBL" id="CAD6255856.1"/>
    </source>
</evidence>
<keyword evidence="1" id="KW-0175">Coiled coil</keyword>
<dbReference type="GO" id="GO:0030276">
    <property type="term" value="F:clathrin binding"/>
    <property type="evidence" value="ECO:0007669"/>
    <property type="project" value="TreeGrafter"/>
</dbReference>
<gene>
    <name evidence="3" type="ORF">NCGR_LOCUS39384</name>
</gene>
<dbReference type="PANTHER" id="PTHR23172:SF50">
    <property type="entry name" value="EXPRESSED PROTEIN"/>
    <property type="match status" value="1"/>
</dbReference>
<accession>A0A811QGE9</accession>
<dbReference type="GO" id="GO:0031982">
    <property type="term" value="C:vesicle"/>
    <property type="evidence" value="ECO:0007669"/>
    <property type="project" value="TreeGrafter"/>
</dbReference>
<reference evidence="3" key="1">
    <citation type="submission" date="2020-10" db="EMBL/GenBank/DDBJ databases">
        <authorList>
            <person name="Han B."/>
            <person name="Lu T."/>
            <person name="Zhao Q."/>
            <person name="Huang X."/>
            <person name="Zhao Y."/>
        </authorList>
    </citation>
    <scope>NUCLEOTIDE SEQUENCE</scope>
</reference>
<feature type="region of interest" description="Disordered" evidence="2">
    <location>
        <begin position="67"/>
        <end position="104"/>
    </location>
</feature>
<feature type="compositionally biased region" description="Low complexity" evidence="2">
    <location>
        <begin position="665"/>
        <end position="675"/>
    </location>
</feature>
<feature type="compositionally biased region" description="Polar residues" evidence="2">
    <location>
        <begin position="697"/>
        <end position="709"/>
    </location>
</feature>
<organism evidence="3 4">
    <name type="scientific">Miscanthus lutarioriparius</name>
    <dbReference type="NCBI Taxonomy" id="422564"/>
    <lineage>
        <taxon>Eukaryota</taxon>
        <taxon>Viridiplantae</taxon>
        <taxon>Streptophyta</taxon>
        <taxon>Embryophyta</taxon>
        <taxon>Tracheophyta</taxon>
        <taxon>Spermatophyta</taxon>
        <taxon>Magnoliopsida</taxon>
        <taxon>Liliopsida</taxon>
        <taxon>Poales</taxon>
        <taxon>Poaceae</taxon>
        <taxon>PACMAD clade</taxon>
        <taxon>Panicoideae</taxon>
        <taxon>Andropogonodae</taxon>
        <taxon>Andropogoneae</taxon>
        <taxon>Saccharinae</taxon>
        <taxon>Miscanthus</taxon>
    </lineage>
</organism>
<evidence type="ECO:0000313" key="4">
    <source>
        <dbReference type="Proteomes" id="UP000604825"/>
    </source>
</evidence>
<keyword evidence="4" id="KW-1185">Reference proteome</keyword>
<sequence length="910" mass="98919">MDGIEGLLARDFGVRPQGKATPMAGASSRSTGSTAGSSAAAWASYGRSTLAPSAAPSYDDLFGSAAPAPASTASFDSFKSPTTKPAAPSPSPAPAPAYDDDIFDAVPGLRSSTFSSAAPRYDDGMFGSSAAPAYDDVFATSARSAAPPPPAYDDDLLAGFGSAPPRAAEERRRPVAVDDDDGDLLGAFGRSPAEEKRKPVPAREDRMGSAGFDDLIPGFAGSSSPPRSRKSNDDNKMKPPIPTSKQTASMADDPFVVLETASASGSSYTSPGRSTDPMDNLDKSASIDGKAANNTADDDSLFEESSAFDQAPKSDPLFTSELNGHAKDTNPPNVVRDSSPLHHSMDRNPARQSSMEDFGNVMPKSQSARYSDIRGNDMEDQSPRSTESEDDIWLTVSEIPLFTAPTTAPPPSRSPPLLKRKPLGANGNGKENGHARHSSQNHNHYTDLPKQPEVSSIDDLEGFAMGKPQTPAYDNNVFDEDFERSSSDPEEKDRQERLEKEREMKQREEMERERRRLEKERELEQQRQRERERQAVERATKEARERAAAEARAKAEREARQRAQRAAVQRAQQEARERAAVEAKERAARVAAEARERAAAEAREKAAAEAKEKAAAEAKERERTAARERAAAERAAAERAQQEARKRAERAAVERAAVEARERQAAAAAAAAAAASREKQSTPDDLESFFGVGARANSAQKQRAPTPTVDSMFGFGAQGTGTTNGSQRAASTSAPVRKVASATSFGDDLSDLFGAPASSDVFQEVEGESEERRRARLERQQRTRERAAKALAEKNERDMQVQREQAERDRIGDTLDFEIKRWSAGKEGNLRALLSTLQYILWAECGWQAVSLTDLITGAAVKKQYRKATLCIHPDKVQQKGATLQQKYIAEKVFDILKEAWNKFNSEELF</sequence>
<feature type="compositionally biased region" description="Basic and acidic residues" evidence="2">
    <location>
        <begin position="770"/>
        <end position="787"/>
    </location>
</feature>
<dbReference type="FunFam" id="1.10.287.110:FF:000009">
    <property type="entry name" value="Auxilin-related protein 1"/>
    <property type="match status" value="1"/>
</dbReference>
<feature type="compositionally biased region" description="Low complexity" evidence="2">
    <location>
        <begin position="67"/>
        <end position="86"/>
    </location>
</feature>
<feature type="compositionally biased region" description="Polar residues" evidence="2">
    <location>
        <begin position="720"/>
        <end position="734"/>
    </location>
</feature>
<dbReference type="Proteomes" id="UP000604825">
    <property type="component" value="Unassembled WGS sequence"/>
</dbReference>
<dbReference type="Gene3D" id="1.10.287.110">
    <property type="entry name" value="DnaJ domain"/>
    <property type="match status" value="1"/>
</dbReference>
<feature type="compositionally biased region" description="Basic and acidic residues" evidence="2">
    <location>
        <begin position="483"/>
        <end position="561"/>
    </location>
</feature>
<feature type="compositionally biased region" description="Polar residues" evidence="2">
    <location>
        <begin position="261"/>
        <end position="273"/>
    </location>
</feature>
<feature type="compositionally biased region" description="Basic and acidic residues" evidence="2">
    <location>
        <begin position="339"/>
        <end position="349"/>
    </location>
</feature>
<comment type="caution">
    <text evidence="3">The sequence shown here is derived from an EMBL/GenBank/DDBJ whole genome shotgun (WGS) entry which is preliminary data.</text>
</comment>